<evidence type="ECO:0000313" key="2">
    <source>
        <dbReference type="Proteomes" id="UP000268059"/>
    </source>
</evidence>
<sequence>MDKEYHLDRYFDFSQYSEDFFEEEGHQDILDDYKEYLEEFTLELEKSLKPKTIARHLFNVSFYLIDYCLFYSGDDLEGSLSLGNLDDFFGRWYQYKCMWSTPTSVKQTIAGLKKFYKVMLAHGHIDNEHYDDFIDTIKEYKDDWAIAMAEFNTPKDDFWW</sequence>
<evidence type="ECO:0000313" key="1">
    <source>
        <dbReference type="EMBL" id="BBH25777.1"/>
    </source>
</evidence>
<gene>
    <name evidence="1" type="ORF">SG0102_07110</name>
</gene>
<dbReference type="AlphaFoldDB" id="A0A3G9J3Q1"/>
<dbReference type="InParanoid" id="A0A3G9J3Q1"/>
<name>A0A3G9J3Q1_9FIRM</name>
<evidence type="ECO:0008006" key="3">
    <source>
        <dbReference type="Google" id="ProtNLM"/>
    </source>
</evidence>
<accession>A0A3G9J3Q1</accession>
<proteinExistence type="predicted"/>
<reference evidence="1 2" key="1">
    <citation type="submission" date="2018-11" db="EMBL/GenBank/DDBJ databases">
        <title>Novel Erysipelotrichaceae bacterium isolated from small intestine of a swine.</title>
        <authorList>
            <person name="Kim J.S."/>
            <person name="Choe H."/>
            <person name="Lee Y.R."/>
            <person name="Kim K.M."/>
            <person name="Park D.S."/>
        </authorList>
    </citation>
    <scope>NUCLEOTIDE SEQUENCE [LARGE SCALE GENOMIC DNA]</scope>
    <source>
        <strain evidence="1 2">SG0102</strain>
    </source>
</reference>
<dbReference type="RefSeq" id="WP_125118698.1">
    <property type="nucleotide sequence ID" value="NZ_AP019309.1"/>
</dbReference>
<dbReference type="EMBL" id="AP019309">
    <property type="protein sequence ID" value="BBH25777.1"/>
    <property type="molecule type" value="Genomic_DNA"/>
</dbReference>
<dbReference type="OrthoDB" id="9801392at2"/>
<organism evidence="1 2">
    <name type="scientific">Intestinibaculum porci</name>
    <dbReference type="NCBI Taxonomy" id="2487118"/>
    <lineage>
        <taxon>Bacteria</taxon>
        <taxon>Bacillati</taxon>
        <taxon>Bacillota</taxon>
        <taxon>Erysipelotrichia</taxon>
        <taxon>Erysipelotrichales</taxon>
        <taxon>Erysipelotrichaceae</taxon>
        <taxon>Intestinibaculum</taxon>
    </lineage>
</organism>
<keyword evidence="2" id="KW-1185">Reference proteome</keyword>
<dbReference type="KEGG" id="ebm:SG0102_07110"/>
<protein>
    <recommendedName>
        <fullName evidence="3">Recombinase</fullName>
    </recommendedName>
</protein>
<dbReference type="Proteomes" id="UP000268059">
    <property type="component" value="Chromosome"/>
</dbReference>